<dbReference type="RefSeq" id="WP_135480389.1">
    <property type="nucleotide sequence ID" value="NZ_SRMF01000001.1"/>
</dbReference>
<evidence type="ECO:0000256" key="1">
    <source>
        <dbReference type="ARBA" id="ARBA00007812"/>
    </source>
</evidence>
<feature type="domain" description="Thiamine pyrophosphate enzyme N-terminal TPP-binding" evidence="7">
    <location>
        <begin position="5"/>
        <end position="119"/>
    </location>
</feature>
<gene>
    <name evidence="8" type="ORF">E4656_01060</name>
</gene>
<protein>
    <submittedName>
        <fullName evidence="8">Thiamine pyrophosphate-requiring protein</fullName>
    </submittedName>
</protein>
<dbReference type="InterPro" id="IPR029035">
    <property type="entry name" value="DHS-like_NAD/FAD-binding_dom"/>
</dbReference>
<dbReference type="CDD" id="cd07035">
    <property type="entry name" value="TPP_PYR_POX_like"/>
    <property type="match status" value="1"/>
</dbReference>
<dbReference type="PANTHER" id="PTHR18968:SF13">
    <property type="entry name" value="ACETOLACTATE SYNTHASE CATALYTIC SUBUNIT, MITOCHONDRIAL"/>
    <property type="match status" value="1"/>
</dbReference>
<dbReference type="OrthoDB" id="4494979at2"/>
<dbReference type="GO" id="GO:0050660">
    <property type="term" value="F:flavin adenine dinucleotide binding"/>
    <property type="evidence" value="ECO:0007669"/>
    <property type="project" value="TreeGrafter"/>
</dbReference>
<dbReference type="GO" id="GO:0009097">
    <property type="term" value="P:isoleucine biosynthetic process"/>
    <property type="evidence" value="ECO:0007669"/>
    <property type="project" value="TreeGrafter"/>
</dbReference>
<evidence type="ECO:0000313" key="9">
    <source>
        <dbReference type="Proteomes" id="UP000297475"/>
    </source>
</evidence>
<dbReference type="Gene3D" id="3.40.50.1220">
    <property type="entry name" value="TPP-binding domain"/>
    <property type="match status" value="1"/>
</dbReference>
<reference evidence="8 9" key="1">
    <citation type="submission" date="2019-04" db="EMBL/GenBank/DDBJ databases">
        <title>Natronospirillum operosus gen. nov., sp. nov., a haloalkaliphilic satellite isolated from decaying biomass of laboratory culture of cyanobacterium Geitlerinema sp. and proposal of Natronospirillaceae fam. nov. and Saccharospirillaceae fam. nov.</title>
        <authorList>
            <person name="Kevbrin V."/>
            <person name="Boltyanskaya Y."/>
            <person name="Koziaeva V."/>
            <person name="Grouzdev D.S."/>
            <person name="Park M."/>
            <person name="Cho J."/>
        </authorList>
    </citation>
    <scope>NUCLEOTIDE SEQUENCE [LARGE SCALE GENOMIC DNA]</scope>
    <source>
        <strain evidence="8 9">G-116</strain>
    </source>
</reference>
<evidence type="ECO:0000259" key="6">
    <source>
        <dbReference type="Pfam" id="PF02775"/>
    </source>
</evidence>
<dbReference type="AlphaFoldDB" id="A0A4Z0WEJ8"/>
<dbReference type="NCBIfam" id="NF006203">
    <property type="entry name" value="PRK08327.1"/>
    <property type="match status" value="1"/>
</dbReference>
<evidence type="ECO:0000256" key="2">
    <source>
        <dbReference type="ARBA" id="ARBA00023052"/>
    </source>
</evidence>
<name>A0A4Z0WEJ8_9GAMM</name>
<dbReference type="GO" id="GO:0009099">
    <property type="term" value="P:L-valine biosynthetic process"/>
    <property type="evidence" value="ECO:0007669"/>
    <property type="project" value="TreeGrafter"/>
</dbReference>
<dbReference type="GO" id="GO:0005948">
    <property type="term" value="C:acetolactate synthase complex"/>
    <property type="evidence" value="ECO:0007669"/>
    <property type="project" value="TreeGrafter"/>
</dbReference>
<evidence type="ECO:0000259" key="5">
    <source>
        <dbReference type="Pfam" id="PF00205"/>
    </source>
</evidence>
<organism evidence="8 9">
    <name type="scientific">Natronospirillum operosum</name>
    <dbReference type="NCBI Taxonomy" id="2759953"/>
    <lineage>
        <taxon>Bacteria</taxon>
        <taxon>Pseudomonadati</taxon>
        <taxon>Pseudomonadota</taxon>
        <taxon>Gammaproteobacteria</taxon>
        <taxon>Oceanospirillales</taxon>
        <taxon>Natronospirillaceae</taxon>
        <taxon>Natronospirillum</taxon>
    </lineage>
</organism>
<dbReference type="InterPro" id="IPR029061">
    <property type="entry name" value="THDP-binding"/>
</dbReference>
<keyword evidence="2 3" id="KW-0786">Thiamine pyrophosphate</keyword>
<evidence type="ECO:0000259" key="7">
    <source>
        <dbReference type="Pfam" id="PF02776"/>
    </source>
</evidence>
<dbReference type="Pfam" id="PF02775">
    <property type="entry name" value="TPP_enzyme_C"/>
    <property type="match status" value="1"/>
</dbReference>
<dbReference type="GO" id="GO:0003984">
    <property type="term" value="F:acetolactate synthase activity"/>
    <property type="evidence" value="ECO:0007669"/>
    <property type="project" value="TreeGrafter"/>
</dbReference>
<feature type="region of interest" description="Disordered" evidence="4">
    <location>
        <begin position="184"/>
        <end position="205"/>
    </location>
</feature>
<evidence type="ECO:0000256" key="4">
    <source>
        <dbReference type="SAM" id="MobiDB-lite"/>
    </source>
</evidence>
<keyword evidence="9" id="KW-1185">Reference proteome</keyword>
<dbReference type="GO" id="GO:0030976">
    <property type="term" value="F:thiamine pyrophosphate binding"/>
    <property type="evidence" value="ECO:0007669"/>
    <property type="project" value="InterPro"/>
</dbReference>
<dbReference type="SUPFAM" id="SSF52467">
    <property type="entry name" value="DHS-like NAD/FAD-binding domain"/>
    <property type="match status" value="1"/>
</dbReference>
<accession>A0A4Z0WEJ8</accession>
<feature type="domain" description="Thiamine pyrophosphate enzyme central" evidence="5">
    <location>
        <begin position="212"/>
        <end position="339"/>
    </location>
</feature>
<evidence type="ECO:0000256" key="3">
    <source>
        <dbReference type="RuleBase" id="RU362132"/>
    </source>
</evidence>
<dbReference type="InterPro" id="IPR045229">
    <property type="entry name" value="TPP_enz"/>
</dbReference>
<comment type="similarity">
    <text evidence="1 3">Belongs to the TPP enzyme family.</text>
</comment>
<sequence length="566" mass="61240">MSEITAAKALLQRLGFHGVEYLFANAGTDFAPIIEAYEAAGEEARTRFPEPLVIPHETAAVAMAHSYFLVTGRPQAVMVHVNVGLANSVMGLLNAQSDNVPIIMLAGRTPITEYQRHGSRMTPIQYGQEMRDQTAMVREAVKWDYELRYGEQMVDAVDRAVAVAMSHPFGPVFLALPREPLAETITGGRQPDDPRCQQPAHAGTSDPATVVRVAEILLASKAPLIICQRGDPEGRLGASLAEFSASFGIPVVEPFPIRNVMSASHPQHLGYQLGDHLSHADAVLVIDSPVPWIQRHTQPREGATLMHVGADPLFSHLPMRNHPIDIALQADPSEAIEAIASVMREQNLAPHRNLHQADMKAKPNATRADWKSMAEQSPVPPAFIAHALSKHLNANALVFSELGPPPGPARVSGPNQWFTPPFSGGLGWGLPAALGAKLAHPERLVISCVGDGSYQFANPVACHQVAERFGLPILTIVLNNSAWNATRRAALNMFPDGAASRQDKPTMTDLSPSPDFLLIAQASRAWTARVETGGDLQTVLEEAIQVVSNERRQVLIEVTTAKTDGF</sequence>
<feature type="domain" description="Thiamine pyrophosphate enzyme TPP-binding" evidence="6">
    <location>
        <begin position="411"/>
        <end position="558"/>
    </location>
</feature>
<proteinExistence type="inferred from homology"/>
<dbReference type="InterPro" id="IPR012000">
    <property type="entry name" value="Thiamin_PyroP_enz_cen_dom"/>
</dbReference>
<dbReference type="CDD" id="cd02002">
    <property type="entry name" value="TPP_BFDC"/>
    <property type="match status" value="1"/>
</dbReference>
<dbReference type="SUPFAM" id="SSF52518">
    <property type="entry name" value="Thiamin diphosphate-binding fold (THDP-binding)"/>
    <property type="match status" value="2"/>
</dbReference>
<comment type="caution">
    <text evidence="8">The sequence shown here is derived from an EMBL/GenBank/DDBJ whole genome shotgun (WGS) entry which is preliminary data.</text>
</comment>
<dbReference type="Gene3D" id="3.40.50.970">
    <property type="match status" value="2"/>
</dbReference>
<dbReference type="EMBL" id="SRMF01000001">
    <property type="protein sequence ID" value="TGG95048.1"/>
    <property type="molecule type" value="Genomic_DNA"/>
</dbReference>
<dbReference type="PANTHER" id="PTHR18968">
    <property type="entry name" value="THIAMINE PYROPHOSPHATE ENZYMES"/>
    <property type="match status" value="1"/>
</dbReference>
<dbReference type="GO" id="GO:0000287">
    <property type="term" value="F:magnesium ion binding"/>
    <property type="evidence" value="ECO:0007669"/>
    <property type="project" value="InterPro"/>
</dbReference>
<dbReference type="InterPro" id="IPR012001">
    <property type="entry name" value="Thiamin_PyroP_enz_TPP-bd_dom"/>
</dbReference>
<dbReference type="Pfam" id="PF02776">
    <property type="entry name" value="TPP_enzyme_N"/>
    <property type="match status" value="1"/>
</dbReference>
<dbReference type="InterPro" id="IPR011766">
    <property type="entry name" value="TPP_enzyme_TPP-bd"/>
</dbReference>
<evidence type="ECO:0000313" key="8">
    <source>
        <dbReference type="EMBL" id="TGG95048.1"/>
    </source>
</evidence>
<dbReference type="Pfam" id="PF00205">
    <property type="entry name" value="TPP_enzyme_M"/>
    <property type="match status" value="1"/>
</dbReference>
<dbReference type="Proteomes" id="UP000297475">
    <property type="component" value="Unassembled WGS sequence"/>
</dbReference>